<reference evidence="1 2" key="1">
    <citation type="submission" date="2022-12" db="EMBL/GenBank/DDBJ databases">
        <title>Chromosome-scale assembly of the Ensete ventricosum genome.</title>
        <authorList>
            <person name="Dussert Y."/>
            <person name="Stocks J."/>
            <person name="Wendawek A."/>
            <person name="Woldeyes F."/>
            <person name="Nichols R.A."/>
            <person name="Borrell J.S."/>
        </authorList>
    </citation>
    <scope>NUCLEOTIDE SEQUENCE [LARGE SCALE GENOMIC DNA]</scope>
    <source>
        <strain evidence="2">cv. Maze</strain>
        <tissue evidence="1">Seeds</tissue>
    </source>
</reference>
<keyword evidence="2" id="KW-1185">Reference proteome</keyword>
<sequence>MTSATIHPPSRCIKLFIDIKLYRQMHSANHLIRVNFFKSFIAHETCLEKGFRKRCESDKASLAFCRR</sequence>
<protein>
    <submittedName>
        <fullName evidence="1">Uncharacterized protein</fullName>
    </submittedName>
</protein>
<evidence type="ECO:0000313" key="1">
    <source>
        <dbReference type="EMBL" id="KAJ8470272.1"/>
    </source>
</evidence>
<evidence type="ECO:0000313" key="2">
    <source>
        <dbReference type="Proteomes" id="UP001222027"/>
    </source>
</evidence>
<organism evidence="1 2">
    <name type="scientific">Ensete ventricosum</name>
    <name type="common">Abyssinian banana</name>
    <name type="synonym">Musa ensete</name>
    <dbReference type="NCBI Taxonomy" id="4639"/>
    <lineage>
        <taxon>Eukaryota</taxon>
        <taxon>Viridiplantae</taxon>
        <taxon>Streptophyta</taxon>
        <taxon>Embryophyta</taxon>
        <taxon>Tracheophyta</taxon>
        <taxon>Spermatophyta</taxon>
        <taxon>Magnoliopsida</taxon>
        <taxon>Liliopsida</taxon>
        <taxon>Zingiberales</taxon>
        <taxon>Musaceae</taxon>
        <taxon>Ensete</taxon>
    </lineage>
</organism>
<accession>A0AAV8Q5J3</accession>
<comment type="caution">
    <text evidence="1">The sequence shown here is derived from an EMBL/GenBank/DDBJ whole genome shotgun (WGS) entry which is preliminary data.</text>
</comment>
<dbReference type="Proteomes" id="UP001222027">
    <property type="component" value="Unassembled WGS sequence"/>
</dbReference>
<dbReference type="AlphaFoldDB" id="A0AAV8Q5J3"/>
<proteinExistence type="predicted"/>
<name>A0AAV8Q5J3_ENSVE</name>
<gene>
    <name evidence="1" type="ORF">OPV22_024615</name>
</gene>
<dbReference type="EMBL" id="JAQQAF010000007">
    <property type="protein sequence ID" value="KAJ8470272.1"/>
    <property type="molecule type" value="Genomic_DNA"/>
</dbReference>